<dbReference type="AlphaFoldDB" id="A0A085N5Y1"/>
<organism evidence="2">
    <name type="scientific">Trichuris suis</name>
    <name type="common">pig whipworm</name>
    <dbReference type="NCBI Taxonomy" id="68888"/>
    <lineage>
        <taxon>Eukaryota</taxon>
        <taxon>Metazoa</taxon>
        <taxon>Ecdysozoa</taxon>
        <taxon>Nematoda</taxon>
        <taxon>Enoplea</taxon>
        <taxon>Dorylaimia</taxon>
        <taxon>Trichinellida</taxon>
        <taxon>Trichuridae</taxon>
        <taxon>Trichuris</taxon>
    </lineage>
</organism>
<accession>A0A085N5Y1</accession>
<name>A0A085N5Y1_9BILA</name>
<protein>
    <submittedName>
        <fullName evidence="2">Uncharacterized protein</fullName>
    </submittedName>
</protein>
<dbReference type="Proteomes" id="UP000030758">
    <property type="component" value="Unassembled WGS sequence"/>
</dbReference>
<keyword evidence="1" id="KW-0175">Coiled coil</keyword>
<evidence type="ECO:0000313" key="2">
    <source>
        <dbReference type="EMBL" id="KFD64877.1"/>
    </source>
</evidence>
<dbReference type="EMBL" id="KL367548">
    <property type="protein sequence ID" value="KFD64877.1"/>
    <property type="molecule type" value="Genomic_DNA"/>
</dbReference>
<feature type="coiled-coil region" evidence="1">
    <location>
        <begin position="4"/>
        <end position="45"/>
    </location>
</feature>
<gene>
    <name evidence="2" type="ORF">M514_22905</name>
</gene>
<proteinExistence type="predicted"/>
<evidence type="ECO:0000256" key="1">
    <source>
        <dbReference type="SAM" id="Coils"/>
    </source>
</evidence>
<reference evidence="2" key="1">
    <citation type="journal article" date="2014" name="Nat. Genet.">
        <title>Genome and transcriptome of the porcine whipworm Trichuris suis.</title>
        <authorList>
            <person name="Jex A.R."/>
            <person name="Nejsum P."/>
            <person name="Schwarz E.M."/>
            <person name="Hu L."/>
            <person name="Young N.D."/>
            <person name="Hall R.S."/>
            <person name="Korhonen P.K."/>
            <person name="Liao S."/>
            <person name="Thamsborg S."/>
            <person name="Xia J."/>
            <person name="Xu P."/>
            <person name="Wang S."/>
            <person name="Scheerlinck J.P."/>
            <person name="Hofmann A."/>
            <person name="Sternberg P.W."/>
            <person name="Wang J."/>
            <person name="Gasser R.B."/>
        </authorList>
    </citation>
    <scope>NUCLEOTIDE SEQUENCE [LARGE SCALE GENOMIC DNA]</scope>
    <source>
        <strain evidence="2">DCEP-RM93F</strain>
    </source>
</reference>
<sequence>MTRCAEMKRNFAAIQQEKNYLESKLRKEEDEYASILSELQQYSITSKCPFACKKKIAHSFFHGTTTLQANSREQQLLQAIETMNRGTNWRWTKPFRAASPRSWCLSKKFKI</sequence>